<reference evidence="3 4" key="1">
    <citation type="submission" date="2018-08" db="EMBL/GenBank/DDBJ databases">
        <title>A genome reference for cultivated species of the human gut microbiota.</title>
        <authorList>
            <person name="Zou Y."/>
            <person name="Xue W."/>
            <person name="Luo G."/>
        </authorList>
    </citation>
    <scope>NUCLEOTIDE SEQUENCE [LARGE SCALE GENOMIC DNA]</scope>
    <source>
        <strain evidence="3 4">AM26-26AC</strain>
    </source>
</reference>
<dbReference type="EMBL" id="QSLA01000013">
    <property type="protein sequence ID" value="RHF07227.1"/>
    <property type="molecule type" value="Genomic_DNA"/>
</dbReference>
<dbReference type="InterPro" id="IPR011990">
    <property type="entry name" value="TPR-like_helical_dom_sf"/>
</dbReference>
<accession>A0A414M9L8</accession>
<keyword evidence="1" id="KW-0802">TPR repeat</keyword>
<feature type="repeat" description="TPR" evidence="1">
    <location>
        <begin position="194"/>
        <end position="227"/>
    </location>
</feature>
<dbReference type="PROSITE" id="PS50005">
    <property type="entry name" value="TPR"/>
    <property type="match status" value="1"/>
</dbReference>
<evidence type="ECO:0000256" key="2">
    <source>
        <dbReference type="SAM" id="Phobius"/>
    </source>
</evidence>
<dbReference type="InterPro" id="IPR019734">
    <property type="entry name" value="TPR_rpt"/>
</dbReference>
<keyword evidence="2" id="KW-0812">Transmembrane</keyword>
<sequence>MPKDKNGILKVKDMRLGTYLIALMLVMCLFSCGHQQSNIYSPSLLVLEDSLETMPEKSLRQILDMDTTTLRKSDKVFYYYLLVKAKMLVPDIPALPDKSDLALSHFAEQKDSSRLCQLYFFLGRIYAGRYAFLRANAFYNQAEKFAGQNIRMLFAIKVGEAYIYRFKMMHGMEKECLERALDIACELKDSTLRAEAMHELAELRISEKNYIKARNRLHRALELVPPQKKLAKAEYNKDLARVYLAMNMLDSALYYTDIALQDGHSYNFKMTCTILKGNIFLKMHRLKEAESIFMKDIEKLSLKERQGVYHKLSLLKKEKKDFQSACEYAEKSIRCRDSLEMNNKAGYISNLNAFQEHERQQRRIAQMNIELSEHELSYYRLAILLSFILLSGTSLVFRIKQSKKKVEMSLKEKELAMVRLQNSQWETEIKYLQEKHDREAIEIESLNQSVEYYKRLNALTVPILMKSQNSQGAMHMKKEEWDIIIQNTNACFNDFTLRLEKAYPQLTLEEIRFACLLKMEFSLSLLSEIYHIAKGSISRKKMRLKEKMQIENMTLDDFIKQF</sequence>
<keyword evidence="2" id="KW-0472">Membrane</keyword>
<dbReference type="SUPFAM" id="SSF48452">
    <property type="entry name" value="TPR-like"/>
    <property type="match status" value="1"/>
</dbReference>
<proteinExistence type="predicted"/>
<feature type="transmembrane region" description="Helical" evidence="2">
    <location>
        <begin position="378"/>
        <end position="399"/>
    </location>
</feature>
<evidence type="ECO:0000313" key="3">
    <source>
        <dbReference type="EMBL" id="RHF07227.1"/>
    </source>
</evidence>
<organism evidence="3 4">
    <name type="scientific">Bacteroides eggerthii</name>
    <dbReference type="NCBI Taxonomy" id="28111"/>
    <lineage>
        <taxon>Bacteria</taxon>
        <taxon>Pseudomonadati</taxon>
        <taxon>Bacteroidota</taxon>
        <taxon>Bacteroidia</taxon>
        <taxon>Bacteroidales</taxon>
        <taxon>Bacteroidaceae</taxon>
        <taxon>Bacteroides</taxon>
    </lineage>
</organism>
<evidence type="ECO:0000256" key="1">
    <source>
        <dbReference type="PROSITE-ProRule" id="PRU00339"/>
    </source>
</evidence>
<name>A0A414M9L8_9BACE</name>
<dbReference type="AlphaFoldDB" id="A0A414M9L8"/>
<dbReference type="Proteomes" id="UP000283538">
    <property type="component" value="Unassembled WGS sequence"/>
</dbReference>
<protein>
    <submittedName>
        <fullName evidence="3">Uncharacterized protein</fullName>
    </submittedName>
</protein>
<evidence type="ECO:0000313" key="4">
    <source>
        <dbReference type="Proteomes" id="UP000283538"/>
    </source>
</evidence>
<keyword evidence="2" id="KW-1133">Transmembrane helix</keyword>
<dbReference type="Gene3D" id="1.25.40.10">
    <property type="entry name" value="Tetratricopeptide repeat domain"/>
    <property type="match status" value="1"/>
</dbReference>
<comment type="caution">
    <text evidence="3">The sequence shown here is derived from an EMBL/GenBank/DDBJ whole genome shotgun (WGS) entry which is preliminary data.</text>
</comment>
<gene>
    <name evidence="3" type="ORF">DW701_12120</name>
</gene>